<sequence length="174" mass="18653">MGLCGSIKAINPFHGTTRSISIRNNSWRVCLRLPAYSASAKVICFIGKLGGWNPGSLPKSGSLPQSFPTSPDVRDQLLLGNDIAVENLWFAQEGNDLSVSLAGTQDAILIKGWYSDDSSRIEEFSSADGRTLLDSRVQVLVDAMAVFAVPAGGESAMTPDLRAQLDVLIAANWQ</sequence>
<evidence type="ECO:0000313" key="3">
    <source>
        <dbReference type="Proteomes" id="UP000292639"/>
    </source>
</evidence>
<evidence type="ECO:0000313" key="2">
    <source>
        <dbReference type="EMBL" id="TBU98108.1"/>
    </source>
</evidence>
<organism evidence="2 3">
    <name type="scientific">Stutzerimonas kirkiae</name>
    <dbReference type="NCBI Taxonomy" id="2211392"/>
    <lineage>
        <taxon>Bacteria</taxon>
        <taxon>Pseudomonadati</taxon>
        <taxon>Pseudomonadota</taxon>
        <taxon>Gammaproteobacteria</taxon>
        <taxon>Pseudomonadales</taxon>
        <taxon>Pseudomonadaceae</taxon>
        <taxon>Stutzerimonas</taxon>
    </lineage>
</organism>
<evidence type="ECO:0000259" key="1">
    <source>
        <dbReference type="Pfam" id="PF06594"/>
    </source>
</evidence>
<feature type="domain" description="Haemolysin-type calcium binding-related" evidence="1">
    <location>
        <begin position="96"/>
        <end position="131"/>
    </location>
</feature>
<protein>
    <recommendedName>
        <fullName evidence="1">Haemolysin-type calcium binding-related domain-containing protein</fullName>
    </recommendedName>
</protein>
<name>A0A4Q9RB93_9GAMM</name>
<dbReference type="EMBL" id="QJUP01000006">
    <property type="protein sequence ID" value="TBU98108.1"/>
    <property type="molecule type" value="Genomic_DNA"/>
</dbReference>
<keyword evidence="3" id="KW-1185">Reference proteome</keyword>
<accession>A0A4Q9RB93</accession>
<dbReference type="InterPro" id="IPR010566">
    <property type="entry name" value="Haemolys_ca-bd"/>
</dbReference>
<proteinExistence type="predicted"/>
<dbReference type="Proteomes" id="UP000292639">
    <property type="component" value="Unassembled WGS sequence"/>
</dbReference>
<gene>
    <name evidence="2" type="ORF">DNJ96_06690</name>
</gene>
<comment type="caution">
    <text evidence="2">The sequence shown here is derived from an EMBL/GenBank/DDBJ whole genome shotgun (WGS) entry which is preliminary data.</text>
</comment>
<dbReference type="Pfam" id="PF06594">
    <property type="entry name" value="HCBP_related"/>
    <property type="match status" value="1"/>
</dbReference>
<reference evidence="2 3" key="1">
    <citation type="submission" date="2018-06" db="EMBL/GenBank/DDBJ databases">
        <title>Three novel Pseudomonas species isolated from symptomatic oak.</title>
        <authorList>
            <person name="Bueno-Gonzalez V."/>
            <person name="Brady C."/>
        </authorList>
    </citation>
    <scope>NUCLEOTIDE SEQUENCE [LARGE SCALE GENOMIC DNA]</scope>
    <source>
        <strain evidence="2 3">P17C</strain>
    </source>
</reference>
<dbReference type="AlphaFoldDB" id="A0A4Q9RB93"/>